<keyword evidence="1" id="KW-1133">Transmembrane helix</keyword>
<name>J7KZ17_NOCAA</name>
<dbReference type="EMBL" id="CP003788">
    <property type="protein sequence ID" value="AFR06623.1"/>
    <property type="molecule type" value="Genomic_DNA"/>
</dbReference>
<reference evidence="2 3" key="1">
    <citation type="journal article" date="2012" name="J. Bacteriol.">
        <title>Whole-Genome Sequence of Nocardiopsis alba Strain ATCC BAA-2165, Associated with Honeybees.</title>
        <authorList>
            <person name="Qiao J."/>
            <person name="Chen L."/>
            <person name="Li Y."/>
            <person name="Wang J."/>
            <person name="Zhang W."/>
            <person name="Chen S."/>
        </authorList>
    </citation>
    <scope>NUCLEOTIDE SEQUENCE [LARGE SCALE GENOMIC DNA]</scope>
    <source>
        <strain evidence="3">ATCC BAA-2165 / BE74</strain>
    </source>
</reference>
<reference evidence="3" key="2">
    <citation type="submission" date="2012-08" db="EMBL/GenBank/DDBJ databases">
        <title>Whole-genome sequence of Nocardiopsis alba strain ATCC BAA-2165 associated with honeybees.</title>
        <authorList>
            <person name="Qiao J."/>
            <person name="Chen L."/>
            <person name="Li Y."/>
            <person name="Wang J."/>
            <person name="Zhang W."/>
            <person name="Chen S."/>
        </authorList>
    </citation>
    <scope>NUCLEOTIDE SEQUENCE [LARGE SCALE GENOMIC DNA]</scope>
    <source>
        <strain evidence="3">ATCC BAA-2165 / BE74</strain>
    </source>
</reference>
<dbReference type="AlphaFoldDB" id="J7KZ17"/>
<sequence>MEVARIVHPGGMGAAQAGAVVNAPPPSRAPVNASAVIALVLVFTVMALLE</sequence>
<evidence type="ECO:0000256" key="1">
    <source>
        <dbReference type="SAM" id="Phobius"/>
    </source>
</evidence>
<organism evidence="2 3">
    <name type="scientific">Nocardiopsis alba (strain ATCC BAA-2165 / BE74)</name>
    <dbReference type="NCBI Taxonomy" id="1205910"/>
    <lineage>
        <taxon>Bacteria</taxon>
        <taxon>Bacillati</taxon>
        <taxon>Actinomycetota</taxon>
        <taxon>Actinomycetes</taxon>
        <taxon>Streptosporangiales</taxon>
        <taxon>Nocardiopsidaceae</taxon>
        <taxon>Nocardiopsis</taxon>
    </lineage>
</organism>
<dbReference type="STRING" id="1205910.B005_4806"/>
<proteinExistence type="predicted"/>
<dbReference type="HOGENOM" id="CLU_3120406_0_0_11"/>
<accession>J7KZ17</accession>
<dbReference type="KEGG" id="nal:B005_4806"/>
<feature type="transmembrane region" description="Helical" evidence="1">
    <location>
        <begin position="31"/>
        <end position="49"/>
    </location>
</feature>
<protein>
    <submittedName>
        <fullName evidence="2">Uncharacterized protein</fullName>
    </submittedName>
</protein>
<gene>
    <name evidence="2" type="ordered locus">B005_4806</name>
</gene>
<keyword evidence="1" id="KW-0812">Transmembrane</keyword>
<dbReference type="PATRIC" id="fig|1205910.3.peg.4542"/>
<evidence type="ECO:0000313" key="3">
    <source>
        <dbReference type="Proteomes" id="UP000003779"/>
    </source>
</evidence>
<evidence type="ECO:0000313" key="2">
    <source>
        <dbReference type="EMBL" id="AFR06623.1"/>
    </source>
</evidence>
<keyword evidence="1" id="KW-0472">Membrane</keyword>
<dbReference type="Proteomes" id="UP000003779">
    <property type="component" value="Chromosome"/>
</dbReference>